<proteinExistence type="predicted"/>
<feature type="signal peptide" evidence="2">
    <location>
        <begin position="1"/>
        <end position="21"/>
    </location>
</feature>
<gene>
    <name evidence="3" type="ORF">PFICI_13372</name>
</gene>
<dbReference type="RefSeq" id="XP_007840144.1">
    <property type="nucleotide sequence ID" value="XM_007841953.1"/>
</dbReference>
<dbReference type="Proteomes" id="UP000030651">
    <property type="component" value="Unassembled WGS sequence"/>
</dbReference>
<dbReference type="GeneID" id="19278385"/>
<dbReference type="InParanoid" id="W3WLZ4"/>
<reference evidence="4" key="1">
    <citation type="journal article" date="2015" name="BMC Genomics">
        <title>Genomic and transcriptomic analysis of the endophytic fungus Pestalotiopsis fici reveals its lifestyle and high potential for synthesis of natural products.</title>
        <authorList>
            <person name="Wang X."/>
            <person name="Zhang X."/>
            <person name="Liu L."/>
            <person name="Xiang M."/>
            <person name="Wang W."/>
            <person name="Sun X."/>
            <person name="Che Y."/>
            <person name="Guo L."/>
            <person name="Liu G."/>
            <person name="Guo L."/>
            <person name="Wang C."/>
            <person name="Yin W.B."/>
            <person name="Stadler M."/>
            <person name="Zhang X."/>
            <person name="Liu X."/>
        </authorList>
    </citation>
    <scope>NUCLEOTIDE SEQUENCE [LARGE SCALE GENOMIC DNA]</scope>
    <source>
        <strain evidence="4">W106-1 / CGMCC3.15140</strain>
    </source>
</reference>
<evidence type="ECO:0000313" key="4">
    <source>
        <dbReference type="Proteomes" id="UP000030651"/>
    </source>
</evidence>
<name>W3WLZ4_PESFW</name>
<feature type="region of interest" description="Disordered" evidence="1">
    <location>
        <begin position="187"/>
        <end position="228"/>
    </location>
</feature>
<dbReference type="OrthoDB" id="4331875at2759"/>
<evidence type="ECO:0000313" key="3">
    <source>
        <dbReference type="EMBL" id="ETS74888.1"/>
    </source>
</evidence>
<feature type="chain" id="PRO_5004833594" evidence="2">
    <location>
        <begin position="22"/>
        <end position="252"/>
    </location>
</feature>
<organism evidence="3 4">
    <name type="scientific">Pestalotiopsis fici (strain W106-1 / CGMCC3.15140)</name>
    <dbReference type="NCBI Taxonomy" id="1229662"/>
    <lineage>
        <taxon>Eukaryota</taxon>
        <taxon>Fungi</taxon>
        <taxon>Dikarya</taxon>
        <taxon>Ascomycota</taxon>
        <taxon>Pezizomycotina</taxon>
        <taxon>Sordariomycetes</taxon>
        <taxon>Xylariomycetidae</taxon>
        <taxon>Amphisphaeriales</taxon>
        <taxon>Sporocadaceae</taxon>
        <taxon>Pestalotiopsis</taxon>
    </lineage>
</organism>
<evidence type="ECO:0000256" key="1">
    <source>
        <dbReference type="SAM" id="MobiDB-lite"/>
    </source>
</evidence>
<sequence>MKSTTALSAAWALLATRPALAQDDNSDYLNSVCSPEGEFTSGNIPPCIDIVNIEAACQPNGTSSLALEAHAQCMCGGSYFPEWLGCRQCLFDHGGMSRRNLTYYESVIHTASALLCDAATPTAPFQSVFASAAAEVPIPTTGDTALSDIAPSDTAVSVYYTASGGSQGAGAITGSATAATATGDVTTDAAASTTGTSATKTTSKASSSKTTSTASGSSTQSSSSNFAGPTAAPAAKNVLLAIAGGALMAALQ</sequence>
<dbReference type="OMA" id="HAQCMCG"/>
<keyword evidence="4" id="KW-1185">Reference proteome</keyword>
<protein>
    <submittedName>
        <fullName evidence="3">Uncharacterized protein</fullName>
    </submittedName>
</protein>
<dbReference type="eggNOG" id="ENOG502SZ9W">
    <property type="taxonomic scope" value="Eukaryota"/>
</dbReference>
<keyword evidence="2" id="KW-0732">Signal</keyword>
<evidence type="ECO:0000256" key="2">
    <source>
        <dbReference type="SAM" id="SignalP"/>
    </source>
</evidence>
<dbReference type="HOGENOM" id="CLU_082500_0_0_1"/>
<dbReference type="KEGG" id="pfy:PFICI_13372"/>
<accession>W3WLZ4</accession>
<dbReference type="AlphaFoldDB" id="W3WLZ4"/>
<feature type="compositionally biased region" description="Low complexity" evidence="1">
    <location>
        <begin position="187"/>
        <end position="224"/>
    </location>
</feature>
<dbReference type="EMBL" id="KI912119">
    <property type="protein sequence ID" value="ETS74888.1"/>
    <property type="molecule type" value="Genomic_DNA"/>
</dbReference>
<dbReference type="STRING" id="1229662.W3WLZ4"/>